<proteinExistence type="predicted"/>
<evidence type="ECO:0000313" key="2">
    <source>
        <dbReference type="Proteomes" id="UP000607653"/>
    </source>
</evidence>
<organism evidence="1 2">
    <name type="scientific">Nelumbo nucifera</name>
    <name type="common">Sacred lotus</name>
    <dbReference type="NCBI Taxonomy" id="4432"/>
    <lineage>
        <taxon>Eukaryota</taxon>
        <taxon>Viridiplantae</taxon>
        <taxon>Streptophyta</taxon>
        <taxon>Embryophyta</taxon>
        <taxon>Tracheophyta</taxon>
        <taxon>Spermatophyta</taxon>
        <taxon>Magnoliopsida</taxon>
        <taxon>Proteales</taxon>
        <taxon>Nelumbonaceae</taxon>
        <taxon>Nelumbo</taxon>
    </lineage>
</organism>
<dbReference type="Proteomes" id="UP000607653">
    <property type="component" value="Unassembled WGS sequence"/>
</dbReference>
<protein>
    <submittedName>
        <fullName evidence="1">Uncharacterized protein</fullName>
    </submittedName>
</protein>
<evidence type="ECO:0000313" key="1">
    <source>
        <dbReference type="EMBL" id="DAD29807.1"/>
    </source>
</evidence>
<reference evidence="1 2" key="1">
    <citation type="journal article" date="2020" name="Mol. Biol. Evol.">
        <title>Distinct Expression and Methylation Patterns for Genes with Different Fates following a Single Whole-Genome Duplication in Flowering Plants.</title>
        <authorList>
            <person name="Shi T."/>
            <person name="Rahmani R.S."/>
            <person name="Gugger P.F."/>
            <person name="Wang M."/>
            <person name="Li H."/>
            <person name="Zhang Y."/>
            <person name="Li Z."/>
            <person name="Wang Q."/>
            <person name="Van de Peer Y."/>
            <person name="Marchal K."/>
            <person name="Chen J."/>
        </authorList>
    </citation>
    <scope>NUCLEOTIDE SEQUENCE [LARGE SCALE GENOMIC DNA]</scope>
    <source>
        <tissue evidence="1">Leaf</tissue>
    </source>
</reference>
<comment type="caution">
    <text evidence="1">The sequence shown here is derived from an EMBL/GenBank/DDBJ whole genome shotgun (WGS) entry which is preliminary data.</text>
</comment>
<sequence length="83" mass="10044">MPSSIYLLFWVGEATASNKPRRTEATPRPGTRERARWRWSHWSVQLQLQVQGRVPRPHVRRPVLRLWRQRRRGLRRRFSSSCP</sequence>
<dbReference type="EMBL" id="DUZY01000002">
    <property type="protein sequence ID" value="DAD29807.1"/>
    <property type="molecule type" value="Genomic_DNA"/>
</dbReference>
<accession>A0A822YBJ8</accession>
<dbReference type="AlphaFoldDB" id="A0A822YBJ8"/>
<name>A0A822YBJ8_NELNU</name>
<keyword evidence="2" id="KW-1185">Reference proteome</keyword>
<gene>
    <name evidence="1" type="ORF">HUJ06_031275</name>
</gene>